<proteinExistence type="predicted"/>
<dbReference type="EMBL" id="KI925465">
    <property type="protein sequence ID" value="ETW75970.1"/>
    <property type="molecule type" value="Genomic_DNA"/>
</dbReference>
<dbReference type="GeneID" id="20674444"/>
<sequence>MSRSALTVSASLTVGNPESPEDSAVVEVSVFLVAINVVRVDVFRFSSDDFVDPDIDLVNKREDLVDVPVISVRWGPKDDNCVLTPLFTFLDEFSSNSFGIHASGDMPTEIGDVCCWKITGSAVVHINGTSCVEKVKSWVSNGGDGGLWIIDEAKPGKRESESIDEVEEVIVVLL</sequence>
<reference evidence="1 2" key="1">
    <citation type="journal article" date="2012" name="New Phytol.">
        <title>Insight into trade-off between wood decay and parasitism from the genome of a fungal forest pathogen.</title>
        <authorList>
            <person name="Olson A."/>
            <person name="Aerts A."/>
            <person name="Asiegbu F."/>
            <person name="Belbahri L."/>
            <person name="Bouzid O."/>
            <person name="Broberg A."/>
            <person name="Canback B."/>
            <person name="Coutinho P.M."/>
            <person name="Cullen D."/>
            <person name="Dalman K."/>
            <person name="Deflorio G."/>
            <person name="van Diepen L.T."/>
            <person name="Dunand C."/>
            <person name="Duplessis S."/>
            <person name="Durling M."/>
            <person name="Gonthier P."/>
            <person name="Grimwood J."/>
            <person name="Fossdal C.G."/>
            <person name="Hansson D."/>
            <person name="Henrissat B."/>
            <person name="Hietala A."/>
            <person name="Himmelstrand K."/>
            <person name="Hoffmeister D."/>
            <person name="Hogberg N."/>
            <person name="James T.Y."/>
            <person name="Karlsson M."/>
            <person name="Kohler A."/>
            <person name="Kues U."/>
            <person name="Lee Y.H."/>
            <person name="Lin Y.C."/>
            <person name="Lind M."/>
            <person name="Lindquist E."/>
            <person name="Lombard V."/>
            <person name="Lucas S."/>
            <person name="Lunden K."/>
            <person name="Morin E."/>
            <person name="Murat C."/>
            <person name="Park J."/>
            <person name="Raffaello T."/>
            <person name="Rouze P."/>
            <person name="Salamov A."/>
            <person name="Schmutz J."/>
            <person name="Solheim H."/>
            <person name="Stahlberg J."/>
            <person name="Velez H."/>
            <person name="de Vries R.P."/>
            <person name="Wiebenga A."/>
            <person name="Woodward S."/>
            <person name="Yakovlev I."/>
            <person name="Garbelotto M."/>
            <person name="Martin F."/>
            <person name="Grigoriev I.V."/>
            <person name="Stenlid J."/>
        </authorList>
    </citation>
    <scope>NUCLEOTIDE SEQUENCE [LARGE SCALE GENOMIC DNA]</scope>
    <source>
        <strain evidence="1 2">TC 32-1</strain>
    </source>
</reference>
<dbReference type="KEGG" id="hir:HETIRDRAFT_430420"/>
<keyword evidence="2" id="KW-1185">Reference proteome</keyword>
<dbReference type="RefSeq" id="XP_009552204.1">
    <property type="nucleotide sequence ID" value="XM_009553909.1"/>
</dbReference>
<evidence type="ECO:0000313" key="1">
    <source>
        <dbReference type="EMBL" id="ETW75970.1"/>
    </source>
</evidence>
<dbReference type="HOGENOM" id="CLU_1540265_0_0_1"/>
<gene>
    <name evidence="1" type="ORF">HETIRDRAFT_430420</name>
</gene>
<protein>
    <submittedName>
        <fullName evidence="1">Uncharacterized protein</fullName>
    </submittedName>
</protein>
<dbReference type="Proteomes" id="UP000030671">
    <property type="component" value="Unassembled WGS sequence"/>
</dbReference>
<dbReference type="InParanoid" id="W4JS90"/>
<dbReference type="AlphaFoldDB" id="W4JS90"/>
<name>W4JS90_HETIT</name>
<accession>W4JS90</accession>
<evidence type="ECO:0000313" key="2">
    <source>
        <dbReference type="Proteomes" id="UP000030671"/>
    </source>
</evidence>
<organism evidence="1 2">
    <name type="scientific">Heterobasidion irregulare (strain TC 32-1)</name>
    <dbReference type="NCBI Taxonomy" id="747525"/>
    <lineage>
        <taxon>Eukaryota</taxon>
        <taxon>Fungi</taxon>
        <taxon>Dikarya</taxon>
        <taxon>Basidiomycota</taxon>
        <taxon>Agaricomycotina</taxon>
        <taxon>Agaricomycetes</taxon>
        <taxon>Russulales</taxon>
        <taxon>Bondarzewiaceae</taxon>
        <taxon>Heterobasidion</taxon>
        <taxon>Heterobasidion annosum species complex</taxon>
    </lineage>
</organism>